<dbReference type="Gene3D" id="2.20.230.10">
    <property type="entry name" value="Resuscitation-promoting factor rpfb"/>
    <property type="match status" value="1"/>
</dbReference>
<dbReference type="Pfam" id="PF04294">
    <property type="entry name" value="VanW"/>
    <property type="match status" value="1"/>
</dbReference>
<evidence type="ECO:0000256" key="1">
    <source>
        <dbReference type="ARBA" id="ARBA00022729"/>
    </source>
</evidence>
<dbReference type="InterPro" id="IPR011098">
    <property type="entry name" value="G5_dom"/>
</dbReference>
<dbReference type="PANTHER" id="PTHR35788">
    <property type="entry name" value="EXPORTED PROTEIN-RELATED"/>
    <property type="match status" value="1"/>
</dbReference>
<evidence type="ECO:0000259" key="2">
    <source>
        <dbReference type="PROSITE" id="PS51109"/>
    </source>
</evidence>
<reference evidence="3" key="2">
    <citation type="submission" date="2024-06" db="EMBL/GenBank/DDBJ databases">
        <authorList>
            <person name="Petrova K.O."/>
            <person name="Toshchakov S.V."/>
            <person name="Boltjanskaja Y.V."/>
            <person name="Kevbrin V.V."/>
        </authorList>
    </citation>
    <scope>NUCLEOTIDE SEQUENCE</scope>
    <source>
        <strain evidence="3">Z-710</strain>
    </source>
</reference>
<sequence length="447" mass="50975">MLNYIKTRPLTFFLLSTLVILISGSSIHTAFYRNNYLPGTYINNIYVGKMSVEDSLEMVSEKYSQKDYITIKLKEQSWDIPFDSLYSLQTDTLNNALVEIKDKQRTLSPIRFINLLLTHQKEDVVYELNPVNLDTLDDELNKVAKEISVKPINASIYIEDKKIKTTVHKKGVKLNNSKTAEEIITNLQSGKVVTEVIIEEIPPEITEDMLSALKITDKVSSVSSSYANSADNRIYNVKKAGNKVKNHLLWPGETFSFNDVVGEANKENGYKESTIIINNQFVPGYGGGVCQVSSNLYNAALKANLKIVERHKHGRPVSYFDVGWDATIAYPYLDLKFKNNTPFGILIDIDYTDTEISTYIYSFPPAFPKVELTQTDFKEVDYKVEYVENSDITKGKKIIKSEGKKGYKVTTWRNIHLSDGTVYKEKLFEDFYKPVSKIVEKHPIDIR</sequence>
<evidence type="ECO:0000313" key="3">
    <source>
        <dbReference type="EMBL" id="XCI29970.1"/>
    </source>
</evidence>
<dbReference type="SMART" id="SM01208">
    <property type="entry name" value="G5"/>
    <property type="match status" value="1"/>
</dbReference>
<name>A0AAU8HX87_9FIRM</name>
<reference evidence="3" key="1">
    <citation type="journal article" date="2018" name="Antonie Van Leeuwenhoek">
        <title>Proteinivorax hydrogeniformans sp. nov., an anaerobic, haloalkaliphilic bacterium fermenting proteinaceous compounds with high hydrogen production.</title>
        <authorList>
            <person name="Boltyanskaya Y."/>
            <person name="Detkova E."/>
            <person name="Pimenov N."/>
            <person name="Kevbrin V."/>
        </authorList>
    </citation>
    <scope>NUCLEOTIDE SEQUENCE</scope>
    <source>
        <strain evidence="3">Z-710</strain>
    </source>
</reference>
<dbReference type="AlphaFoldDB" id="A0AAU8HX87"/>
<protein>
    <submittedName>
        <fullName evidence="3">VanW family protein</fullName>
    </submittedName>
</protein>
<gene>
    <name evidence="3" type="ORF">PRVXH_001326</name>
</gene>
<dbReference type="Pfam" id="PF12229">
    <property type="entry name" value="PG_binding_4"/>
    <property type="match status" value="1"/>
</dbReference>
<proteinExistence type="predicted"/>
<dbReference type="PANTHER" id="PTHR35788:SF1">
    <property type="entry name" value="EXPORTED PROTEIN"/>
    <property type="match status" value="1"/>
</dbReference>
<dbReference type="PROSITE" id="PS51109">
    <property type="entry name" value="G5"/>
    <property type="match status" value="1"/>
</dbReference>
<dbReference type="InterPro" id="IPR052913">
    <property type="entry name" value="Glycopeptide_resist_protein"/>
</dbReference>
<dbReference type="InterPro" id="IPR007391">
    <property type="entry name" value="Vancomycin_resist_VanW"/>
</dbReference>
<dbReference type="EMBL" id="CP159485">
    <property type="protein sequence ID" value="XCI29970.1"/>
    <property type="molecule type" value="Genomic_DNA"/>
</dbReference>
<dbReference type="Pfam" id="PF07501">
    <property type="entry name" value="G5"/>
    <property type="match status" value="1"/>
</dbReference>
<accession>A0AAU8HX87</accession>
<dbReference type="InterPro" id="IPR022029">
    <property type="entry name" value="YoaR-like_PG-bd"/>
</dbReference>
<organism evidence="3">
    <name type="scientific">Proteinivorax hydrogeniformans</name>
    <dbReference type="NCBI Taxonomy" id="1826727"/>
    <lineage>
        <taxon>Bacteria</taxon>
        <taxon>Bacillati</taxon>
        <taxon>Bacillota</taxon>
        <taxon>Clostridia</taxon>
        <taxon>Eubacteriales</taxon>
        <taxon>Proteinivoracaceae</taxon>
        <taxon>Proteinivorax</taxon>
    </lineage>
</organism>
<dbReference type="RefSeq" id="WP_353894514.1">
    <property type="nucleotide sequence ID" value="NZ_CP159485.1"/>
</dbReference>
<keyword evidence="1" id="KW-0732">Signal</keyword>
<feature type="domain" description="G5" evidence="2">
    <location>
        <begin position="366"/>
        <end position="445"/>
    </location>
</feature>